<evidence type="ECO:0000259" key="2">
    <source>
        <dbReference type="Pfam" id="PF13568"/>
    </source>
</evidence>
<dbReference type="EMBL" id="JAKZMM010000036">
    <property type="protein sequence ID" value="MCJ2381528.1"/>
    <property type="molecule type" value="Genomic_DNA"/>
</dbReference>
<keyword evidence="1" id="KW-0732">Signal</keyword>
<dbReference type="InterPro" id="IPR025665">
    <property type="entry name" value="Beta-barrel_OMP_2"/>
</dbReference>
<dbReference type="RefSeq" id="WP_243325918.1">
    <property type="nucleotide sequence ID" value="NZ_JAKZMM010000036.1"/>
</dbReference>
<reference evidence="3 4" key="1">
    <citation type="submission" date="2022-03" db="EMBL/GenBank/DDBJ databases">
        <title>Parabacteroides sp. nov. isolated from swine feces.</title>
        <authorList>
            <person name="Bak J.E."/>
        </authorList>
    </citation>
    <scope>NUCLEOTIDE SEQUENCE [LARGE SCALE GENOMIC DNA]</scope>
    <source>
        <strain evidence="3 4">AGMB00274</strain>
    </source>
</reference>
<evidence type="ECO:0000256" key="1">
    <source>
        <dbReference type="SAM" id="SignalP"/>
    </source>
</evidence>
<feature type="chain" id="PRO_5047135300" evidence="1">
    <location>
        <begin position="22"/>
        <end position="240"/>
    </location>
</feature>
<comment type="caution">
    <text evidence="3">The sequence shown here is derived from an EMBL/GenBank/DDBJ whole genome shotgun (WGS) entry which is preliminary data.</text>
</comment>
<keyword evidence="4" id="KW-1185">Reference proteome</keyword>
<proteinExistence type="predicted"/>
<dbReference type="Pfam" id="PF13568">
    <property type="entry name" value="OMP_b-brl_2"/>
    <property type="match status" value="1"/>
</dbReference>
<gene>
    <name evidence="3" type="ORF">MUN53_13070</name>
</gene>
<accession>A0ABT0C3S9</accession>
<evidence type="ECO:0000313" key="3">
    <source>
        <dbReference type="EMBL" id="MCJ2381528.1"/>
    </source>
</evidence>
<name>A0ABT0C3S9_9BACT</name>
<feature type="domain" description="Outer membrane protein beta-barrel" evidence="2">
    <location>
        <begin position="30"/>
        <end position="205"/>
    </location>
</feature>
<protein>
    <submittedName>
        <fullName evidence="3">PorT family protein</fullName>
    </submittedName>
</protein>
<sequence>MKYGKWLIGSCLALASWAAPAQSIMEVYDKPCSVGVRVGFNSTFPVIHSFMLDDQPIDHFRLHYKVGYMASVSFSVNMNQFFIQPAVNWERCSTEIQFAWPQTDEIYPSGNTIQYDHKLDAEYNSVAVPVLVGYHLVKEGPYGLNIKLGPKGIYHYKKQQTGSGPQAVITHQDDNINYAIDFVTAVGVTIGRLFLDFSYEFELHKTQSTYAYQCLTQDRAGTLSIQQRRNALSFSLGMIF</sequence>
<evidence type="ECO:0000313" key="4">
    <source>
        <dbReference type="Proteomes" id="UP001165444"/>
    </source>
</evidence>
<dbReference type="Proteomes" id="UP001165444">
    <property type="component" value="Unassembled WGS sequence"/>
</dbReference>
<feature type="signal peptide" evidence="1">
    <location>
        <begin position="1"/>
        <end position="21"/>
    </location>
</feature>
<organism evidence="3 4">
    <name type="scientific">Parabacteroides faecalis</name>
    <dbReference type="NCBI Taxonomy" id="2924040"/>
    <lineage>
        <taxon>Bacteria</taxon>
        <taxon>Pseudomonadati</taxon>
        <taxon>Bacteroidota</taxon>
        <taxon>Bacteroidia</taxon>
        <taxon>Bacteroidales</taxon>
        <taxon>Tannerellaceae</taxon>
        <taxon>Parabacteroides</taxon>
    </lineage>
</organism>